<feature type="domain" description="B box-type" evidence="8">
    <location>
        <begin position="93"/>
        <end position="134"/>
    </location>
</feature>
<keyword evidence="10" id="KW-1185">Reference proteome</keyword>
<evidence type="ECO:0000256" key="4">
    <source>
        <dbReference type="PROSITE-ProRule" id="PRU00024"/>
    </source>
</evidence>
<sequence>MASSLLAEDLTCSVCLSVFTDPVTLQCGHSFCRRCAGEVLAVQPRCPQCCRAVVTEAQDLPSSLILKSLAEKARGARGLQVRRSAPQSNTQSDAADLCPEHEEKLKLFCITDQQLTYIICRDAERHEGHTFKPIKEADAALRKELETFLQNVSGDISAVEGLADRQREEISKSRKKSENLMTQISNQFREMHQFLTRREKQIENELKQKQEDEMKRMDESLRAVETVLCERKELEVKVNSALEIKDSESFLKSWTEDKNRKTTGDLFRPRAEELRVENTSFSLWPYESHLQFFVWKEMLEIIQPRAERLSLSNNSRQTVISNSGRSLIWDHAKDRYSNNYSSYYEQSYGSCNYFTSGQHYWEVDVGSADCWKLGIKNYYLDYDGQRYAVCDPSLTRNITISNTPQKFGFYLNCSSQQLSFYDADSMTHIDTVDLMSSSVPTSAYFHFQDRDANHGPLTVCWY</sequence>
<evidence type="ECO:0000313" key="9">
    <source>
        <dbReference type="Ensembl" id="ENSSFAP00005039638.1"/>
    </source>
</evidence>
<proteinExistence type="predicted"/>
<dbReference type="CDD" id="cd19800">
    <property type="entry name" value="Bbox2_xNF7-like"/>
    <property type="match status" value="1"/>
</dbReference>
<reference evidence="9" key="2">
    <citation type="submission" date="2025-08" db="UniProtKB">
        <authorList>
            <consortium name="Ensembl"/>
        </authorList>
    </citation>
    <scope>IDENTIFICATION</scope>
</reference>
<feature type="domain" description="RING-type" evidence="7">
    <location>
        <begin position="12"/>
        <end position="49"/>
    </location>
</feature>
<dbReference type="InterPro" id="IPR001841">
    <property type="entry name" value="Znf_RING"/>
</dbReference>
<dbReference type="OMA" id="QYREYEC"/>
<dbReference type="Gene3D" id="2.60.120.920">
    <property type="match status" value="2"/>
</dbReference>
<dbReference type="InterPro" id="IPR000315">
    <property type="entry name" value="Znf_B-box"/>
</dbReference>
<dbReference type="GO" id="GO:0008270">
    <property type="term" value="F:zinc ion binding"/>
    <property type="evidence" value="ECO:0007669"/>
    <property type="project" value="UniProtKB-KW"/>
</dbReference>
<dbReference type="Ensembl" id="ENSSFAT00005041110.1">
    <property type="protein sequence ID" value="ENSSFAP00005039638.1"/>
    <property type="gene ID" value="ENSSFAG00005019818.1"/>
</dbReference>
<dbReference type="SMART" id="SM00336">
    <property type="entry name" value="BBOX"/>
    <property type="match status" value="1"/>
</dbReference>
<evidence type="ECO:0000256" key="2">
    <source>
        <dbReference type="ARBA" id="ARBA00022771"/>
    </source>
</evidence>
<dbReference type="Proteomes" id="UP000472267">
    <property type="component" value="Chromosome 20"/>
</dbReference>
<gene>
    <name evidence="9" type="primary">LOC115407682</name>
</gene>
<evidence type="ECO:0000313" key="10">
    <source>
        <dbReference type="Proteomes" id="UP000472267"/>
    </source>
</evidence>
<reference evidence="9" key="1">
    <citation type="submission" date="2019-06" db="EMBL/GenBank/DDBJ databases">
        <authorList>
            <consortium name="Wellcome Sanger Institute Data Sharing"/>
        </authorList>
    </citation>
    <scope>NUCLEOTIDE SEQUENCE [LARGE SCALE GENOMIC DNA]</scope>
</reference>
<dbReference type="SUPFAM" id="SSF57850">
    <property type="entry name" value="RING/U-box"/>
    <property type="match status" value="1"/>
</dbReference>
<evidence type="ECO:0000256" key="3">
    <source>
        <dbReference type="ARBA" id="ARBA00022833"/>
    </source>
</evidence>
<keyword evidence="1" id="KW-0479">Metal-binding</keyword>
<dbReference type="InterPro" id="IPR017907">
    <property type="entry name" value="Znf_RING_CS"/>
</dbReference>
<evidence type="ECO:0000256" key="6">
    <source>
        <dbReference type="SAM" id="MobiDB-lite"/>
    </source>
</evidence>
<organism evidence="9 10">
    <name type="scientific">Salarias fasciatus</name>
    <name type="common">Jewelled blenny</name>
    <name type="synonym">Blennius fasciatus</name>
    <dbReference type="NCBI Taxonomy" id="181472"/>
    <lineage>
        <taxon>Eukaryota</taxon>
        <taxon>Metazoa</taxon>
        <taxon>Chordata</taxon>
        <taxon>Craniata</taxon>
        <taxon>Vertebrata</taxon>
        <taxon>Euteleostomi</taxon>
        <taxon>Actinopterygii</taxon>
        <taxon>Neopterygii</taxon>
        <taxon>Teleostei</taxon>
        <taxon>Neoteleostei</taxon>
        <taxon>Acanthomorphata</taxon>
        <taxon>Ovalentaria</taxon>
        <taxon>Blenniimorphae</taxon>
        <taxon>Blenniiformes</taxon>
        <taxon>Blennioidei</taxon>
        <taxon>Blenniidae</taxon>
        <taxon>Salariinae</taxon>
        <taxon>Salarias</taxon>
    </lineage>
</organism>
<evidence type="ECO:0000256" key="5">
    <source>
        <dbReference type="SAM" id="Coils"/>
    </source>
</evidence>
<keyword evidence="5" id="KW-0175">Coiled coil</keyword>
<dbReference type="InterPro" id="IPR043136">
    <property type="entry name" value="B30.2/SPRY_sf"/>
</dbReference>
<dbReference type="PROSITE" id="PS50119">
    <property type="entry name" value="ZF_BBOX"/>
    <property type="match status" value="1"/>
</dbReference>
<dbReference type="SUPFAM" id="SSF49899">
    <property type="entry name" value="Concanavalin A-like lectins/glucanases"/>
    <property type="match status" value="1"/>
</dbReference>
<dbReference type="PROSITE" id="PS50089">
    <property type="entry name" value="ZF_RING_2"/>
    <property type="match status" value="1"/>
</dbReference>
<dbReference type="Gene3D" id="3.30.40.10">
    <property type="entry name" value="Zinc/RING finger domain, C3HC4 (zinc finger)"/>
    <property type="match status" value="1"/>
</dbReference>
<dbReference type="InterPro" id="IPR050143">
    <property type="entry name" value="TRIM/RBCC"/>
</dbReference>
<keyword evidence="3" id="KW-0862">Zinc</keyword>
<dbReference type="PANTHER" id="PTHR24103">
    <property type="entry name" value="E3 UBIQUITIN-PROTEIN LIGASE TRIM"/>
    <property type="match status" value="1"/>
</dbReference>
<dbReference type="InterPro" id="IPR013320">
    <property type="entry name" value="ConA-like_dom_sf"/>
</dbReference>
<accession>A0A672ID51</accession>
<dbReference type="PROSITE" id="PS00518">
    <property type="entry name" value="ZF_RING_1"/>
    <property type="match status" value="1"/>
</dbReference>
<dbReference type="InParanoid" id="A0A672ID51"/>
<name>A0A672ID51_SALFA</name>
<evidence type="ECO:0000259" key="7">
    <source>
        <dbReference type="PROSITE" id="PS50089"/>
    </source>
</evidence>
<dbReference type="Pfam" id="PF00643">
    <property type="entry name" value="zf-B_box"/>
    <property type="match status" value="1"/>
</dbReference>
<evidence type="ECO:0000256" key="1">
    <source>
        <dbReference type="ARBA" id="ARBA00022723"/>
    </source>
</evidence>
<feature type="region of interest" description="Disordered" evidence="6">
    <location>
        <begin position="77"/>
        <end position="96"/>
    </location>
</feature>
<dbReference type="SMART" id="SM00184">
    <property type="entry name" value="RING"/>
    <property type="match status" value="1"/>
</dbReference>
<dbReference type="FunCoup" id="A0A672ID51">
    <property type="interactions" value="2"/>
</dbReference>
<dbReference type="InterPro" id="IPR013083">
    <property type="entry name" value="Znf_RING/FYVE/PHD"/>
</dbReference>
<reference evidence="9" key="3">
    <citation type="submission" date="2025-09" db="UniProtKB">
        <authorList>
            <consortium name="Ensembl"/>
        </authorList>
    </citation>
    <scope>IDENTIFICATION</scope>
</reference>
<dbReference type="SUPFAM" id="SSF57845">
    <property type="entry name" value="B-box zinc-binding domain"/>
    <property type="match status" value="1"/>
</dbReference>
<evidence type="ECO:0000259" key="8">
    <source>
        <dbReference type="PROSITE" id="PS50119"/>
    </source>
</evidence>
<dbReference type="Pfam" id="PF13923">
    <property type="entry name" value="zf-C3HC4_2"/>
    <property type="match status" value="1"/>
</dbReference>
<protein>
    <submittedName>
        <fullName evidence="9">Uncharacterized protein</fullName>
    </submittedName>
</protein>
<dbReference type="Gene3D" id="3.30.160.60">
    <property type="entry name" value="Classic Zinc Finger"/>
    <property type="match status" value="1"/>
</dbReference>
<feature type="coiled-coil region" evidence="5">
    <location>
        <begin position="163"/>
        <end position="227"/>
    </location>
</feature>
<keyword evidence="2 4" id="KW-0863">Zinc-finger</keyword>
<dbReference type="AlphaFoldDB" id="A0A672ID51"/>